<dbReference type="PANTHER" id="PTHR43794">
    <property type="entry name" value="AMINOHYDROLASE SSNA-RELATED"/>
    <property type="match status" value="1"/>
</dbReference>
<dbReference type="InterPro" id="IPR032466">
    <property type="entry name" value="Metal_Hydrolase"/>
</dbReference>
<evidence type="ECO:0000256" key="3">
    <source>
        <dbReference type="ARBA" id="ARBA00023015"/>
    </source>
</evidence>
<keyword evidence="6" id="KW-0539">Nucleus</keyword>
<keyword evidence="5" id="KW-0804">Transcription</keyword>
<evidence type="ECO:0000313" key="10">
    <source>
        <dbReference type="Proteomes" id="UP000001294"/>
    </source>
</evidence>
<evidence type="ECO:0000256" key="2">
    <source>
        <dbReference type="ARBA" id="ARBA00022801"/>
    </source>
</evidence>
<protein>
    <recommendedName>
        <fullName evidence="8">Zn(2)-C6 fungal-type domain-containing protein</fullName>
    </recommendedName>
</protein>
<reference evidence="10" key="1">
    <citation type="journal article" date="2015" name="Genome Announc.">
        <title>Genome sequence of the AIDS-associated pathogen Penicillium marneffei (ATCC18224) and its near taxonomic relative Talaromyces stipitatus (ATCC10500).</title>
        <authorList>
            <person name="Nierman W.C."/>
            <person name="Fedorova-Abrams N.D."/>
            <person name="Andrianopoulos A."/>
        </authorList>
    </citation>
    <scope>NUCLEOTIDE SEQUENCE [LARGE SCALE GENOMIC DNA]</scope>
    <source>
        <strain evidence="10">ATCC 18224 / CBS 334.59 / QM 7333</strain>
    </source>
</reference>
<evidence type="ECO:0000256" key="6">
    <source>
        <dbReference type="ARBA" id="ARBA00023242"/>
    </source>
</evidence>
<dbReference type="Pfam" id="PF00172">
    <property type="entry name" value="Zn_clus"/>
    <property type="match status" value="1"/>
</dbReference>
<sequence>MATDSSILLHSATILTLNTAREILRNGYIHITSNKITSIGKNYPSTPLPAHTQIIDCKNKIIIPGLINTHAHLVQSLLRGLAEDLPLHNWLCDAIWPLETVYADDDGYNAARLTIAEMLKTGTTCFLDPMLTYRAGFERVCDVVGEMGVRGCLGKLVKFTETNRQLSITDPRDKDLIAMSIPALVEAHAQHHGSHENRLHVWAAAGTPRGAPKSAFQELGDACSEHGISITMHCAEAPRDLEIYRDTYGCSPMEFVKETHLCCSQPIGSGKPRKLVLAHMVNLDLEKDIPLLSSTQTTVAHNPSSNLKLASGIAPVPSMLAHEEYVNVALGTDGAPCANHYDMFQEMHLAAILHKGVHNDASLIPAETALEMATINGARALGLEDEVGSLEVGKKADMVVLDPYGRGNIGIAPWSPNDDNVDGVSPVTTVVHGCTGRDVDMTVVDGRIVVMNGQLVDGGRAKEMDIIGKAQLAARDNNANSSMPSPSRPYRSHKFPACDFCRRRKSRCTQELLNQSCTECMMHQVPCSRIGLNSEASLATTAERSRKRRRLSGRKPATRRQPLFPSTPAEASAAVENAPPPSPLFTTHNASKTQSTHIVGPAMARDAQVLERYMSPTYNTAAPSARQNPYSVYSHDPQNPVVYMKVPRHRNIAPSGNGTAGFRQFEVMEKIVQPLGPELCRLYFDNVHPPFPVLDEKAILEAYPQEGLPYTLVCEIYAVSLLLWRTSTTISASGRPTPDVRYMWNLAVSAMNDDFIAPDLSTVLSCILDLLGRPTTSITYNAVNVGRVVSLAQSLGLNRNPLNWDLAARQKNLRIRTWWGILIHDQWASLSHGTPPHIHHSQWDVPLPDSEILGVGSITYEDPASVFRVQGALSFTALCQLTVILGEILPLIYALQPQASGHAFRALRRHETALDEWEEKLPTWLRPGGASFDRRAAGALNLQLCYLVIKMCLWRIGLLEFHSLDASDDRDDKMYYQSKCQKAARAVIEFVTSLEIQELNSFWLPYTTYHFTSATTLILRCALEAENSETAQECVSSAKSLIDFLRKMKDEANWDLADTCLNHCEAVVENLSDRHNLATWRSNPPGNQNSSGGECGGKFFARRNNQHSQGQAGAAFSHISHNSPIPDPGIAGGREGVSTGVINPAFLQDVMTFGSMPGTMADNTVFSDMVQMPYMEGYPYRNFY</sequence>
<evidence type="ECO:0000313" key="9">
    <source>
        <dbReference type="EMBL" id="EEA19327.1"/>
    </source>
</evidence>
<dbReference type="CDD" id="cd00067">
    <property type="entry name" value="GAL4"/>
    <property type="match status" value="1"/>
</dbReference>
<evidence type="ECO:0000259" key="8">
    <source>
        <dbReference type="PROSITE" id="PS50048"/>
    </source>
</evidence>
<organism evidence="9 10">
    <name type="scientific">Talaromyces marneffei (strain ATCC 18224 / CBS 334.59 / QM 7333)</name>
    <name type="common">Penicillium marneffei</name>
    <dbReference type="NCBI Taxonomy" id="441960"/>
    <lineage>
        <taxon>Eukaryota</taxon>
        <taxon>Fungi</taxon>
        <taxon>Dikarya</taxon>
        <taxon>Ascomycota</taxon>
        <taxon>Pezizomycotina</taxon>
        <taxon>Eurotiomycetes</taxon>
        <taxon>Eurotiomycetidae</taxon>
        <taxon>Eurotiales</taxon>
        <taxon>Trichocomaceae</taxon>
        <taxon>Talaromyces</taxon>
        <taxon>Talaromyces sect. Talaromyces</taxon>
    </lineage>
</organism>
<keyword evidence="4" id="KW-0238">DNA-binding</keyword>
<dbReference type="InterPro" id="IPR006680">
    <property type="entry name" value="Amidohydro-rel"/>
</dbReference>
<keyword evidence="2" id="KW-0378">Hydrolase</keyword>
<dbReference type="AlphaFoldDB" id="B6QSG0"/>
<feature type="region of interest" description="Disordered" evidence="7">
    <location>
        <begin position="1080"/>
        <end position="1134"/>
    </location>
</feature>
<dbReference type="CDD" id="cd12148">
    <property type="entry name" value="fungal_TF_MHR"/>
    <property type="match status" value="1"/>
</dbReference>
<dbReference type="PhylomeDB" id="B6QSG0"/>
<dbReference type="Gene3D" id="3.20.20.140">
    <property type="entry name" value="Metal-dependent hydrolases"/>
    <property type="match status" value="1"/>
</dbReference>
<keyword evidence="10" id="KW-1185">Reference proteome</keyword>
<dbReference type="GO" id="GO:0006351">
    <property type="term" value="P:DNA-templated transcription"/>
    <property type="evidence" value="ECO:0007669"/>
    <property type="project" value="InterPro"/>
</dbReference>
<evidence type="ECO:0000256" key="4">
    <source>
        <dbReference type="ARBA" id="ARBA00023125"/>
    </source>
</evidence>
<dbReference type="InterPro" id="IPR011059">
    <property type="entry name" value="Metal-dep_hydrolase_composite"/>
</dbReference>
<dbReference type="InterPro" id="IPR007219">
    <property type="entry name" value="XnlR_reg_dom"/>
</dbReference>
<dbReference type="GO" id="GO:0000981">
    <property type="term" value="F:DNA-binding transcription factor activity, RNA polymerase II-specific"/>
    <property type="evidence" value="ECO:0007669"/>
    <property type="project" value="InterPro"/>
</dbReference>
<dbReference type="Proteomes" id="UP000001294">
    <property type="component" value="Unassembled WGS sequence"/>
</dbReference>
<evidence type="ECO:0000256" key="7">
    <source>
        <dbReference type="SAM" id="MobiDB-lite"/>
    </source>
</evidence>
<gene>
    <name evidence="9" type="ORF">PMAA_001250</name>
</gene>
<dbReference type="Gene3D" id="2.30.40.10">
    <property type="entry name" value="Urease, subunit C, domain 1"/>
    <property type="match status" value="1"/>
</dbReference>
<dbReference type="SMART" id="SM00066">
    <property type="entry name" value="GAL4"/>
    <property type="match status" value="1"/>
</dbReference>
<keyword evidence="1" id="KW-0479">Metal-binding</keyword>
<evidence type="ECO:0000256" key="1">
    <source>
        <dbReference type="ARBA" id="ARBA00022723"/>
    </source>
</evidence>
<dbReference type="PANTHER" id="PTHR43794:SF11">
    <property type="entry name" value="AMIDOHYDROLASE-RELATED DOMAIN-CONTAINING PROTEIN"/>
    <property type="match status" value="1"/>
</dbReference>
<feature type="domain" description="Zn(2)-C6 fungal-type" evidence="8">
    <location>
        <begin position="497"/>
        <end position="529"/>
    </location>
</feature>
<dbReference type="PROSITE" id="PS00463">
    <property type="entry name" value="ZN2_CY6_FUNGAL_1"/>
    <property type="match status" value="1"/>
</dbReference>
<dbReference type="EMBL" id="DS995905">
    <property type="protein sequence ID" value="EEA19327.1"/>
    <property type="molecule type" value="Genomic_DNA"/>
</dbReference>
<dbReference type="InterPro" id="IPR036864">
    <property type="entry name" value="Zn2-C6_fun-type_DNA-bd_sf"/>
</dbReference>
<accession>B6QSG0</accession>
<dbReference type="GO" id="GO:0008270">
    <property type="term" value="F:zinc ion binding"/>
    <property type="evidence" value="ECO:0007669"/>
    <property type="project" value="InterPro"/>
</dbReference>
<dbReference type="Pfam" id="PF01979">
    <property type="entry name" value="Amidohydro_1"/>
    <property type="match status" value="1"/>
</dbReference>
<feature type="compositionally biased region" description="Basic residues" evidence="7">
    <location>
        <begin position="545"/>
        <end position="558"/>
    </location>
</feature>
<dbReference type="VEuPathDB" id="FungiDB:PMAA_001250"/>
<dbReference type="GO" id="GO:0003677">
    <property type="term" value="F:DNA binding"/>
    <property type="evidence" value="ECO:0007669"/>
    <property type="project" value="UniProtKB-KW"/>
</dbReference>
<evidence type="ECO:0000256" key="5">
    <source>
        <dbReference type="ARBA" id="ARBA00023163"/>
    </source>
</evidence>
<dbReference type="InterPro" id="IPR050287">
    <property type="entry name" value="MTA/SAH_deaminase"/>
</dbReference>
<dbReference type="SMART" id="SM00906">
    <property type="entry name" value="Fungal_trans"/>
    <property type="match status" value="1"/>
</dbReference>
<keyword evidence="3" id="KW-0805">Transcription regulation</keyword>
<dbReference type="GO" id="GO:0016810">
    <property type="term" value="F:hydrolase activity, acting on carbon-nitrogen (but not peptide) bonds"/>
    <property type="evidence" value="ECO:0007669"/>
    <property type="project" value="InterPro"/>
</dbReference>
<dbReference type="SUPFAM" id="SSF51338">
    <property type="entry name" value="Composite domain of metallo-dependent hydrolases"/>
    <property type="match status" value="1"/>
</dbReference>
<feature type="compositionally biased region" description="Polar residues" evidence="7">
    <location>
        <begin position="1080"/>
        <end position="1092"/>
    </location>
</feature>
<dbReference type="SUPFAM" id="SSF57701">
    <property type="entry name" value="Zn2/Cys6 DNA-binding domain"/>
    <property type="match status" value="1"/>
</dbReference>
<dbReference type="CDD" id="cd01298">
    <property type="entry name" value="ATZ_TRZ_like"/>
    <property type="match status" value="1"/>
</dbReference>
<name>B6QSG0_TALMQ</name>
<dbReference type="PROSITE" id="PS50048">
    <property type="entry name" value="ZN2_CY6_FUNGAL_2"/>
    <property type="match status" value="1"/>
</dbReference>
<dbReference type="OrthoDB" id="3034343at2759"/>
<dbReference type="SUPFAM" id="SSF51556">
    <property type="entry name" value="Metallo-dependent hydrolases"/>
    <property type="match status" value="1"/>
</dbReference>
<proteinExistence type="predicted"/>
<dbReference type="InterPro" id="IPR001138">
    <property type="entry name" value="Zn2Cys6_DnaBD"/>
</dbReference>
<dbReference type="HOGENOM" id="CLU_272619_0_0_1"/>
<dbReference type="STRING" id="441960.B6QSG0"/>
<feature type="region of interest" description="Disordered" evidence="7">
    <location>
        <begin position="538"/>
        <end position="577"/>
    </location>
</feature>
<dbReference type="Pfam" id="PF04082">
    <property type="entry name" value="Fungal_trans"/>
    <property type="match status" value="1"/>
</dbReference>